<organism evidence="2">
    <name type="scientific">marine metagenome</name>
    <dbReference type="NCBI Taxonomy" id="408172"/>
    <lineage>
        <taxon>unclassified sequences</taxon>
        <taxon>metagenomes</taxon>
        <taxon>ecological metagenomes</taxon>
    </lineage>
</organism>
<dbReference type="CDD" id="cd02213">
    <property type="entry name" value="cupin_PMI_typeII_C"/>
    <property type="match status" value="1"/>
</dbReference>
<dbReference type="PANTHER" id="PTHR46390">
    <property type="entry name" value="MANNOSE-1-PHOSPHATE GUANYLYLTRANSFERASE"/>
    <property type="match status" value="1"/>
</dbReference>
<dbReference type="InterPro" id="IPR051161">
    <property type="entry name" value="Mannose-6P_isomerase_type2"/>
</dbReference>
<dbReference type="GO" id="GO:0009298">
    <property type="term" value="P:GDP-mannose biosynthetic process"/>
    <property type="evidence" value="ECO:0007669"/>
    <property type="project" value="TreeGrafter"/>
</dbReference>
<dbReference type="Pfam" id="PF01050">
    <property type="entry name" value="MannoseP_isomer"/>
    <property type="match status" value="1"/>
</dbReference>
<dbReference type="EMBL" id="UINC01095705">
    <property type="protein sequence ID" value="SVC52006.1"/>
    <property type="molecule type" value="Genomic_DNA"/>
</dbReference>
<protein>
    <recommendedName>
        <fullName evidence="1">Mannose-6-phosphate isomerase type II C-terminal domain-containing protein</fullName>
    </recommendedName>
</protein>
<evidence type="ECO:0000313" key="3">
    <source>
        <dbReference type="EMBL" id="SVD66149.1"/>
    </source>
</evidence>
<dbReference type="InterPro" id="IPR014710">
    <property type="entry name" value="RmlC-like_jellyroll"/>
</dbReference>
<dbReference type="InterPro" id="IPR001538">
    <property type="entry name" value="Man6P_isomerase-2_C"/>
</dbReference>
<dbReference type="GO" id="GO:0004475">
    <property type="term" value="F:mannose-1-phosphate guanylyltransferase (GTP) activity"/>
    <property type="evidence" value="ECO:0007669"/>
    <property type="project" value="TreeGrafter"/>
</dbReference>
<dbReference type="EMBL" id="UINC01165005">
    <property type="protein sequence ID" value="SVD66149.1"/>
    <property type="molecule type" value="Genomic_DNA"/>
</dbReference>
<sequence>ETLKSEERHEYKFHTRVMRPWGSATTILENTIYRIRMLEIQPGKSLSLQSHQQRSEHWVVLEGTADVQRGDEKVILQKNESAFIPKGMHHRLGNTGDTTLQIIEVQQGEYLGDDDIKRF</sequence>
<gene>
    <name evidence="2" type="ORF">METZ01_LOCUS304860</name>
    <name evidence="3" type="ORF">METZ01_LOCUS419003</name>
</gene>
<evidence type="ECO:0000313" key="2">
    <source>
        <dbReference type="EMBL" id="SVC52006.1"/>
    </source>
</evidence>
<name>A0A382MTE3_9ZZZZ</name>
<dbReference type="FunFam" id="2.60.120.10:FF:000032">
    <property type="entry name" value="Mannose-1-phosphate guanylyltransferase/mannose-6-phosphate isomerase"/>
    <property type="match status" value="1"/>
</dbReference>
<feature type="non-terminal residue" evidence="2">
    <location>
        <position position="1"/>
    </location>
</feature>
<dbReference type="InterPro" id="IPR011051">
    <property type="entry name" value="RmlC_Cupin_sf"/>
</dbReference>
<dbReference type="Gene3D" id="2.60.120.10">
    <property type="entry name" value="Jelly Rolls"/>
    <property type="match status" value="1"/>
</dbReference>
<dbReference type="GO" id="GO:0005976">
    <property type="term" value="P:polysaccharide metabolic process"/>
    <property type="evidence" value="ECO:0007669"/>
    <property type="project" value="InterPro"/>
</dbReference>
<evidence type="ECO:0000259" key="1">
    <source>
        <dbReference type="Pfam" id="PF01050"/>
    </source>
</evidence>
<dbReference type="SUPFAM" id="SSF51182">
    <property type="entry name" value="RmlC-like cupins"/>
    <property type="match status" value="1"/>
</dbReference>
<dbReference type="AlphaFoldDB" id="A0A382MTE3"/>
<reference evidence="2" key="1">
    <citation type="submission" date="2018-05" db="EMBL/GenBank/DDBJ databases">
        <authorList>
            <person name="Lanie J.A."/>
            <person name="Ng W.-L."/>
            <person name="Kazmierczak K.M."/>
            <person name="Andrzejewski T.M."/>
            <person name="Davidsen T.M."/>
            <person name="Wayne K.J."/>
            <person name="Tettelin H."/>
            <person name="Glass J.I."/>
            <person name="Rusch D."/>
            <person name="Podicherti R."/>
            <person name="Tsui H.-C.T."/>
            <person name="Winkler M.E."/>
        </authorList>
    </citation>
    <scope>NUCLEOTIDE SEQUENCE</scope>
</reference>
<proteinExistence type="predicted"/>
<accession>A0A382MTE3</accession>
<dbReference type="PANTHER" id="PTHR46390:SF1">
    <property type="entry name" value="MANNOSE-1-PHOSPHATE GUANYLYLTRANSFERASE"/>
    <property type="match status" value="1"/>
</dbReference>
<feature type="domain" description="Mannose-6-phosphate isomerase type II C-terminal" evidence="1">
    <location>
        <begin position="7"/>
        <end position="119"/>
    </location>
</feature>